<feature type="compositionally biased region" description="Polar residues" evidence="1">
    <location>
        <begin position="3197"/>
        <end position="3207"/>
    </location>
</feature>
<sequence length="4386" mass="461652">MVGVVTELDQKNVHTVKCTRPAIPTKPETPKPRPPTSALVETPLSLIGREFDSDSAIRVGISGGDPDAKHAHSGSIITTNQVDSAHIDGAPITEVLGSAVSNHVPKLSEVAVISDHSNTGSPANDTHTASLSEVSGVCSSRACPSTVDGLADSKFVTSPIDSVNPVTYPAHSSCPTLTPSISQHLPQSDEGESSGGLEHHSLEPNEHTSTDHQATAGPICDNLFPPSTPVSSSTVCTTSLLLSEVQSVPCSSNVSDIRVVLNSNTSPVQNGFSSNSFSPTDAQSVGEGRVADTTSGMGDRSDITTNESAESAISKPSTTATEGGTTPSIPTFVAQNNDHSAATITNVVQVGVTPTTSLPLDAQHNSLNSVRSVQVQPVTVPATGDSGEKVSAISDLPPINSGIAETDGSSSVPFLPVSEPVSATFSETSNYPTSACFAPLLSTTVLSNTVAMSADSATIMTSTQQKKQPQMMVTALQSVSSAIPATDAGGNIIFTNTPATVIPPPVTTQSVTTATPLPPPDGNAAAPHLSSSSTANGRLTLPAPTTPLPPFFPFTLMPISPNGDFPAVQFSLPGLPVVILQVLPLPGAKMGEHYTINVPTQLILNGIASALANGGTVNGGPIVLSITPSGGIPPMGVGGGSTVVTSPSTINSTQPTFPEQGNSNHAIAPVVSTSSCATDSSASTVHSATAAHFLPYTHPSVLSSTTATTNTNVRLPGIVLSPFLTPSTATNIAGSKRMRAIAPKPSQKFTVVMGQSTVGHGRNSLGGSNRSAPKRQPNAAPVGSGSVTNTPSATASNAAVVSVTCPLTYSSSLASSKNSLSKKISIMPVNASTSSPCRSSRSRRRAAVNSSNGTLNVAQVALTTSHTCPITATGVVHQIAGVISTEATAASRNLTNAPNSVPTVFASQPLVMSNAPGPIVTGPMMPNGALPPTFFFGGALPGVPPGPTTNGATPYLFPQAVPLPNGCPPFPTSVYNPANCPTSLPSNTSCSLLVRPLPANNSTTLFPTGSPTVMTAVDPTTGMVTHYPAPCIPMAVPYSASGLSSNDQTPIGLSIVYSQSNQNTVGLLVPSASQANSLVYPVSGQPLIQTQMTHVPATLASLPSSAGSVSYGDGPHLESYGGAFLPNSSIPQPNGLTASTHSTPMIPSSISGSFIPQNQFFATTSDCNSNPTLSIMSSSTSFSIPAARSEPNPIIVPSVQENLDSENNNSSLAKDDLISLAWRLTQMDDDTGITTTGCTQESATSFADAATEDGSGMLDALLQTYSQEKQPDYQFPSCDGTIQETGVEGESDEIVLLDPQNSVEFSSVAAPGTITSESESLTTTESTGNADIDALLAAAAMVGAASGVGDAQSSVAVVVPSSSFPSAPNLQATTQSSIYQTDNGVTVSTKAPSRTFSGAVTCAICSPTTMLSTLAVTTTNPVSTTRVNPVECTHLDSKDHNDLLTSDLFDQFENPDCHGGFNDGQPVAIPGFDENEEPPSLVAVLGCNAEDAADLESVLDPDSHGLGGSGPVSDSFLNSLVGHAPGLGLDENTDSDANLFDDDFPVCTSPSPNHLENKIVEHNDDDHTQLHNALSLELEYDALAKNSHQIEGNPETDIPIPSSHQVRSLLRNTAPSALPYRFDTRISVVSSDKKDFDHFFSPPHKGRSTKNCHYASEIEDDFLGVDFSDTIGEYTTAEQFDEALMLLGPQPNSPKQTPPKSDALPEPSVNLFVPELGSSELLVSKDDGVQNAEIPESSRPESTGELTPHSPTAIVGVEEPSPNSAITEITPDTVVVDAAEDSSISAPTDLISPRESTLSNEKINAEVVDDSGSVPHKDLSPVLVESLEKQLSSEAPLSTNKVTKAAVQPTIEHASNAGDQSPPRKSIQSADSALEIERAESPPFVVAESSVGQISPRNSGPLLSELHSTGELDEEVTLAMTLDHTKQDLPTSPSRILRSNSKVRDSIIHDSPTLAVHSLRNSDLLRNRTRSASVAGLNLASPTITSSPKKTTVRVVRPRRRLISAPITLDKLPKSPPHSLNIVEKRVSSPDPVDDSCAPSLPTQSPRNDGAVVSSVIVSSSGSLSECPSADLNNHQLSVDIPMESNTNTSSILGVLASSSALVEAAVELGSDSDISPVKSSIEGLASLDRMLKTCQRRSQQMTDATENKSNSSLLSSAGTLSSTSRASDPFPCTSSKFTESQPILSTVYDYSCAGTPEPVQFRRDSPDSQIKTLSSIVSSSHQAVSVESIEQTKSRRRSRRRNRALVGEHENTRAFGSTDSLPSPVSEEPPAPVSAPITGGATVPSASPQSTQIPVVTHAFIGGVSLTSLSERPLSFGLSEDLFPALSSIPCPATECNFNEHLPRLSFTMDGPLFPESISSSPEIIVNELTSPQPPAGIPSETASTVPVSESALHSPAQSIHGSNYSNSDLPKKYVVKKRHRRRKARSTTKAHPENSHPAVSIDRGNRDGFNLTHSLSPVRIAPINLTTSIDDAPFARFANASDLPSFAAMRSAQQPVQNVTKPHTPPWVHSPGGAVLFSGHTKNDTDLENESFRSTQSLTSEVSTRHSEMSSLGPVSIVENLISQDTGKSNELSSDTTPSTNAASFTASPPTTVHSLLSAPPFPNLMSHSPLDGLLHTPSPSINYSFSPSRSDHNSSNVSLTLVKPTNTVTSFGTQSASSSTCSGWPPAPFGNVTQANQPNPLSLLYVPSTRVAGITFGSFAGAAAFRATSFSALAARADKNCASSSSTTFWTTKPTFSDLAKAASEQQSKTAFMRGAENSPSHPVSSTPSWYDAKPSQSNSSNHQSLRLFQECNSNGASERTSASNFTSNRPSPSESPSVIAPASTAHSSPAPDVSAHDSESFESAIAKNRASSPDGSVSETTPNREMVVPAASPVKDEQKSDSAPTRRPVNKNIRRRRRRLKSIKKPKPPPTQLTEIAPSGVHSTPSQSSPPTSPLPLISMPLCLVQRLDQMATEFSISPYTTNSIRSCSPISPLPTISLDPVDVDACKMTAVISKSDIYIPTVVEAKPPTNKVTEEVVGNSDDLLEATGPATYDIIDITGSCQSPSQREQSHTVVESLPLSVASNTRSDGAVVTGSTPLLSVRNRNGVCFPSAPVSPRLSHNEETIVILSDAEDERPEEHVTIHQTGTSDHSESDTAPSEAGGSPVVNSPLSSHSISETSAFLVASKSDEGNKPLQFTNIRTQSEHDTFPGTKDNSSSPSSKQLCPPIRLRLNLKLATAVSAKKSTKKNRPKLKMRLQPSKRGLVSVPVISSSTPTSLSIRLTDRVEVENPTSSTETRALHRKRKVSKKNRRFSMTKSSKIIGEPGTWSKATGSIHQVSNLQQDLPSSSTPGVARLISPEAASNNSLLRTNSLTFTPRFTSSVFSRKIFSTAKQERRSSYAQLSRPWRAGFRGSPRKRGASKHQSNTVPKFGDYSFLQTSGPKRIRTNSAGIVPCVQRGTGRRGRPPIRGLHANRRGRPRSAVSRIVDQCSVGGQQNNEAKDKDQRSIRLVIRLGRSLPPSESESQNNVPDKSPMLVQRTPSEKSLNKHHPTAVNVDTPAHPTLDSGSSFGEHEPSSVGLRELTMNDDFSALGLAVAAEAETYMDPNQVQIHRILNRAVAVRAGIANCFLPSPHDEDDEDGDGLITNGELMNPTYGLHLSGRSFCHSSISQNSAYPLITPTQVGCTSASLLNDEQKAGVKKQSKKQFRTTKRKRDLNQDLVSEPIGSVEPASSERVHVKAHEFERNFPVRKSPPLPLVGLPNFINAHASDIPESHMDSSREMTFNQAGRIHTSTTTLHQSVEPNFSTNKPHIPPTSSIPPEVIDSPPNKRHIHDEVRGKSTVDRPGGVIYHHSESSGVGATDQFARAVEDRLHSSTDHTCPLNSTRITGTPPASHVSLFANNEQLVPHGQSSTVQHERSRPSSYSVSGDTSFETRENLESSGWNLPQRVIASASLSLASSACNTVTSTSMAPGGSGGCEGRSSSSTSSIVSVPALPSTGSPAPPSHPDYACGSLTGFNEVDSAPVTPPPPSITGAAVTVPESNYTIPSVQEMPSNPLTERNSLPSAPSASRSNTVSPNEYRNSYDSYHRSPVHDPNVPGTQCQSSSSQTRYPTCIELSSHSSLRPDPTSGTGYPGASCLKGAQTTFDKSMPPRGLAAEAPLNSVPGGDSVGEEVSCGSVKQQQQQALAAATAYAAAAAYASLDPMMAAHQQVKAYYDQWASSLFGSLAAANPASNSSGEFPAPMASQNQRHLMKSDWANAPLIDPSKNTSSSGGFDERLFPASEQFSEKYTEFSKQWSWGNQKPAHLTESTTGGNFAMGGFPRPNPSLFGQLHPDQQLPDSCLDLDNPGNFGLPPDRQYPIPASYMEQTQAHLSDCYRRFNPNEAYGRVGAGPLHEPRVNGW</sequence>
<feature type="compositionally biased region" description="Polar residues" evidence="1">
    <location>
        <begin position="4030"/>
        <end position="4069"/>
    </location>
</feature>
<feature type="region of interest" description="Disordered" evidence="1">
    <location>
        <begin position="3273"/>
        <end position="3313"/>
    </location>
</feature>
<feature type="region of interest" description="Disordered" evidence="1">
    <location>
        <begin position="2520"/>
        <end position="2594"/>
    </location>
</feature>
<gene>
    <name evidence="2" type="ORF">CDAUBV1_LOCUS16358</name>
</gene>
<feature type="compositionally biased region" description="Low complexity" evidence="1">
    <location>
        <begin position="2824"/>
        <end position="2835"/>
    </location>
</feature>
<feature type="region of interest" description="Disordered" evidence="1">
    <location>
        <begin position="2138"/>
        <end position="2176"/>
    </location>
</feature>
<feature type="region of interest" description="Disordered" evidence="1">
    <location>
        <begin position="171"/>
        <end position="220"/>
    </location>
</feature>
<evidence type="ECO:0008006" key="4">
    <source>
        <dbReference type="Google" id="ProtNLM"/>
    </source>
</evidence>
<feature type="region of interest" description="Disordered" evidence="1">
    <location>
        <begin position="4030"/>
        <end position="4094"/>
    </location>
</feature>
<evidence type="ECO:0000313" key="3">
    <source>
        <dbReference type="Proteomes" id="UP001497525"/>
    </source>
</evidence>
<feature type="region of interest" description="Disordered" evidence="1">
    <location>
        <begin position="757"/>
        <end position="795"/>
    </location>
</feature>
<feature type="compositionally biased region" description="Polar residues" evidence="1">
    <location>
        <begin position="3905"/>
        <end position="3915"/>
    </location>
</feature>
<feature type="compositionally biased region" description="Polar residues" evidence="1">
    <location>
        <begin position="303"/>
        <end position="325"/>
    </location>
</feature>
<feature type="region of interest" description="Disordered" evidence="1">
    <location>
        <begin position="830"/>
        <end position="850"/>
    </location>
</feature>
<feature type="region of interest" description="Disordered" evidence="1">
    <location>
        <begin position="1687"/>
        <end position="1708"/>
    </location>
</feature>
<feature type="region of interest" description="Disordered" evidence="1">
    <location>
        <begin position="3951"/>
        <end position="3999"/>
    </location>
</feature>
<feature type="region of interest" description="Disordered" evidence="1">
    <location>
        <begin position="3891"/>
        <end position="3924"/>
    </location>
</feature>
<dbReference type="InterPro" id="IPR018247">
    <property type="entry name" value="EF_Hand_1_Ca_BS"/>
</dbReference>
<feature type="region of interest" description="Disordered" evidence="1">
    <location>
        <begin position="2392"/>
        <end position="2447"/>
    </location>
</feature>
<comment type="caution">
    <text evidence="2">The sequence shown here is derived from an EMBL/GenBank/DDBJ whole genome shotgun (WGS) entry which is preliminary data.</text>
</comment>
<feature type="compositionally biased region" description="Polar residues" evidence="1">
    <location>
        <begin position="2138"/>
        <end position="2149"/>
    </location>
</feature>
<feature type="compositionally biased region" description="Basic residues" evidence="1">
    <location>
        <begin position="3444"/>
        <end position="3463"/>
    </location>
</feature>
<feature type="region of interest" description="Disordered" evidence="1">
    <location>
        <begin position="2026"/>
        <end position="2049"/>
    </location>
</feature>
<proteinExistence type="predicted"/>
<feature type="region of interest" description="Disordered" evidence="1">
    <location>
        <begin position="3498"/>
        <end position="3561"/>
    </location>
</feature>
<feature type="compositionally biased region" description="Basic residues" evidence="1">
    <location>
        <begin position="2892"/>
        <end position="2911"/>
    </location>
</feature>
<protein>
    <recommendedName>
        <fullName evidence="4">Gastric mucin</fullName>
    </recommendedName>
</protein>
<feature type="compositionally biased region" description="Low complexity" evidence="1">
    <location>
        <begin position="2927"/>
        <end position="2939"/>
    </location>
</feature>
<feature type="compositionally biased region" description="Polar residues" evidence="1">
    <location>
        <begin position="3861"/>
        <end position="3872"/>
    </location>
</feature>
<feature type="region of interest" description="Disordered" evidence="1">
    <location>
        <begin position="3678"/>
        <end position="3719"/>
    </location>
</feature>
<dbReference type="EMBL" id="CAXLJL010000822">
    <property type="protein sequence ID" value="CAL5141080.1"/>
    <property type="molecule type" value="Genomic_DNA"/>
</dbReference>
<feature type="compositionally biased region" description="Low complexity" evidence="1">
    <location>
        <begin position="830"/>
        <end position="839"/>
    </location>
</feature>
<feature type="region of interest" description="Disordered" evidence="1">
    <location>
        <begin position="267"/>
        <end position="325"/>
    </location>
</feature>
<feature type="compositionally biased region" description="Polar residues" evidence="1">
    <location>
        <begin position="2563"/>
        <end position="2594"/>
    </location>
</feature>
<feature type="compositionally biased region" description="Polar residues" evidence="1">
    <location>
        <begin position="2534"/>
        <end position="2544"/>
    </location>
</feature>
<feature type="compositionally biased region" description="Low complexity" evidence="1">
    <location>
        <begin position="2150"/>
        <end position="2168"/>
    </location>
</feature>
<feature type="compositionally biased region" description="Polar residues" evidence="1">
    <location>
        <begin position="2853"/>
        <end position="2867"/>
    </location>
</feature>
<feature type="compositionally biased region" description="Polar residues" evidence="1">
    <location>
        <begin position="2761"/>
        <end position="2820"/>
    </location>
</feature>
<feature type="region of interest" description="Disordered" evidence="1">
    <location>
        <begin position="3175"/>
        <end position="3208"/>
    </location>
</feature>
<feature type="region of interest" description="Disordered" evidence="1">
    <location>
        <begin position="3785"/>
        <end position="3811"/>
    </location>
</feature>
<feature type="compositionally biased region" description="Polar residues" evidence="1">
    <location>
        <begin position="4082"/>
        <end position="4094"/>
    </location>
</feature>
<feature type="compositionally biased region" description="Basic residues" evidence="1">
    <location>
        <begin position="3682"/>
        <end position="3698"/>
    </location>
</feature>
<dbReference type="Proteomes" id="UP001497525">
    <property type="component" value="Unassembled WGS sequence"/>
</dbReference>
<name>A0AAV2TXL3_CALDB</name>
<feature type="region of interest" description="Disordered" evidence="1">
    <location>
        <begin position="2750"/>
        <end position="2939"/>
    </location>
</feature>
<feature type="compositionally biased region" description="Polar residues" evidence="1">
    <location>
        <begin position="3504"/>
        <end position="3514"/>
    </location>
</feature>
<feature type="region of interest" description="Disordered" evidence="1">
    <location>
        <begin position="3439"/>
        <end position="3466"/>
    </location>
</feature>
<organism evidence="2 3">
    <name type="scientific">Calicophoron daubneyi</name>
    <name type="common">Rumen fluke</name>
    <name type="synonym">Paramphistomum daubneyi</name>
    <dbReference type="NCBI Taxonomy" id="300641"/>
    <lineage>
        <taxon>Eukaryota</taxon>
        <taxon>Metazoa</taxon>
        <taxon>Spiralia</taxon>
        <taxon>Lophotrochozoa</taxon>
        <taxon>Platyhelminthes</taxon>
        <taxon>Trematoda</taxon>
        <taxon>Digenea</taxon>
        <taxon>Plagiorchiida</taxon>
        <taxon>Pronocephalata</taxon>
        <taxon>Paramphistomoidea</taxon>
        <taxon>Paramphistomidae</taxon>
        <taxon>Calicophoron</taxon>
    </lineage>
</organism>
<feature type="region of interest" description="Disordered" evidence="1">
    <location>
        <begin position="3114"/>
        <end position="3157"/>
    </location>
</feature>
<feature type="region of interest" description="Disordered" evidence="1">
    <location>
        <begin position="504"/>
        <end position="539"/>
    </location>
</feature>
<feature type="compositionally biased region" description="Basic residues" evidence="1">
    <location>
        <begin position="2415"/>
        <end position="2430"/>
    </location>
</feature>
<feature type="compositionally biased region" description="Low complexity" evidence="1">
    <location>
        <begin position="786"/>
        <end position="795"/>
    </location>
</feature>
<feature type="compositionally biased region" description="Polar residues" evidence="1">
    <location>
        <begin position="173"/>
        <end position="186"/>
    </location>
</feature>
<feature type="compositionally biased region" description="Low complexity" evidence="1">
    <location>
        <begin position="3964"/>
        <end position="3975"/>
    </location>
</feature>
<feature type="compositionally biased region" description="Polar residues" evidence="1">
    <location>
        <begin position="267"/>
        <end position="283"/>
    </location>
</feature>
<feature type="compositionally biased region" description="Basic and acidic residues" evidence="1">
    <location>
        <begin position="197"/>
        <end position="210"/>
    </location>
</feature>
<feature type="region of interest" description="Disordered" evidence="1">
    <location>
        <begin position="2222"/>
        <end position="2290"/>
    </location>
</feature>
<feature type="region of interest" description="Disordered" evidence="1">
    <location>
        <begin position="1723"/>
        <end position="1765"/>
    </location>
</feature>
<evidence type="ECO:0000313" key="2">
    <source>
        <dbReference type="EMBL" id="CAL5141080.1"/>
    </source>
</evidence>
<feature type="compositionally biased region" description="Polar residues" evidence="1">
    <location>
        <begin position="2397"/>
        <end position="2410"/>
    </location>
</feature>
<feature type="region of interest" description="Disordered" evidence="1">
    <location>
        <begin position="3393"/>
        <end position="3427"/>
    </location>
</feature>
<reference evidence="2" key="1">
    <citation type="submission" date="2024-06" db="EMBL/GenBank/DDBJ databases">
        <authorList>
            <person name="Liu X."/>
            <person name="Lenzi L."/>
            <person name="Haldenby T S."/>
            <person name="Uol C."/>
        </authorList>
    </citation>
    <scope>NUCLEOTIDE SEQUENCE</scope>
</reference>
<feature type="compositionally biased region" description="Basic residues" evidence="1">
    <location>
        <begin position="2235"/>
        <end position="2244"/>
    </location>
</feature>
<feature type="compositionally biased region" description="Basic residues" evidence="1">
    <location>
        <begin position="3284"/>
        <end position="3298"/>
    </location>
</feature>
<feature type="region of interest" description="Disordered" evidence="1">
    <location>
        <begin position="3472"/>
        <end position="3491"/>
    </location>
</feature>
<dbReference type="PROSITE" id="PS00018">
    <property type="entry name" value="EF_HAND_1"/>
    <property type="match status" value="1"/>
</dbReference>
<accession>A0AAV2TXL3</accession>
<feature type="region of interest" description="Disordered" evidence="1">
    <location>
        <begin position="3856"/>
        <end position="3878"/>
    </location>
</feature>
<evidence type="ECO:0000256" key="1">
    <source>
        <dbReference type="SAM" id="MobiDB-lite"/>
    </source>
</evidence>